<feature type="non-terminal residue" evidence="2">
    <location>
        <position position="78"/>
    </location>
</feature>
<feature type="region of interest" description="Disordered" evidence="1">
    <location>
        <begin position="1"/>
        <end position="31"/>
    </location>
</feature>
<evidence type="ECO:0000256" key="1">
    <source>
        <dbReference type="SAM" id="MobiDB-lite"/>
    </source>
</evidence>
<keyword evidence="3" id="KW-1185">Reference proteome</keyword>
<accession>A0AA38G7Z1</accession>
<feature type="compositionally biased region" description="Polar residues" evidence="1">
    <location>
        <begin position="1"/>
        <end position="24"/>
    </location>
</feature>
<gene>
    <name evidence="2" type="ORF">KI387_044566</name>
</gene>
<evidence type="ECO:0000313" key="3">
    <source>
        <dbReference type="Proteomes" id="UP000824469"/>
    </source>
</evidence>
<organism evidence="2 3">
    <name type="scientific">Taxus chinensis</name>
    <name type="common">Chinese yew</name>
    <name type="synonym">Taxus wallichiana var. chinensis</name>
    <dbReference type="NCBI Taxonomy" id="29808"/>
    <lineage>
        <taxon>Eukaryota</taxon>
        <taxon>Viridiplantae</taxon>
        <taxon>Streptophyta</taxon>
        <taxon>Embryophyta</taxon>
        <taxon>Tracheophyta</taxon>
        <taxon>Spermatophyta</taxon>
        <taxon>Pinopsida</taxon>
        <taxon>Pinidae</taxon>
        <taxon>Conifers II</taxon>
        <taxon>Cupressales</taxon>
        <taxon>Taxaceae</taxon>
        <taxon>Taxus</taxon>
    </lineage>
</organism>
<proteinExistence type="predicted"/>
<dbReference type="AlphaFoldDB" id="A0AA38G7Z1"/>
<name>A0AA38G7Z1_TAXCH</name>
<feature type="region of interest" description="Disordered" evidence="1">
    <location>
        <begin position="43"/>
        <end position="78"/>
    </location>
</feature>
<reference evidence="2 3" key="1">
    <citation type="journal article" date="2021" name="Nat. Plants">
        <title>The Taxus genome provides insights into paclitaxel biosynthesis.</title>
        <authorList>
            <person name="Xiong X."/>
            <person name="Gou J."/>
            <person name="Liao Q."/>
            <person name="Li Y."/>
            <person name="Zhou Q."/>
            <person name="Bi G."/>
            <person name="Li C."/>
            <person name="Du R."/>
            <person name="Wang X."/>
            <person name="Sun T."/>
            <person name="Guo L."/>
            <person name="Liang H."/>
            <person name="Lu P."/>
            <person name="Wu Y."/>
            <person name="Zhang Z."/>
            <person name="Ro D.K."/>
            <person name="Shang Y."/>
            <person name="Huang S."/>
            <person name="Yan J."/>
        </authorList>
    </citation>
    <scope>NUCLEOTIDE SEQUENCE [LARGE SCALE GENOMIC DNA]</scope>
    <source>
        <strain evidence="2">Ta-2019</strain>
    </source>
</reference>
<dbReference type="Proteomes" id="UP000824469">
    <property type="component" value="Unassembled WGS sequence"/>
</dbReference>
<feature type="non-terminal residue" evidence="2">
    <location>
        <position position="1"/>
    </location>
</feature>
<dbReference type="EMBL" id="JAHRHJ020000005">
    <property type="protein sequence ID" value="KAH9316828.1"/>
    <property type="molecule type" value="Genomic_DNA"/>
</dbReference>
<sequence>GLDSNSDTNIESISAPETKSQIVSSMKKAQAVEGNMENDKYLSQDNNVAFPNGTNVTKENTTPLSSSPIVKAPSGWVT</sequence>
<comment type="caution">
    <text evidence="2">The sequence shown here is derived from an EMBL/GenBank/DDBJ whole genome shotgun (WGS) entry which is preliminary data.</text>
</comment>
<evidence type="ECO:0000313" key="2">
    <source>
        <dbReference type="EMBL" id="KAH9316828.1"/>
    </source>
</evidence>
<protein>
    <submittedName>
        <fullName evidence="2">Uncharacterized protein</fullName>
    </submittedName>
</protein>
<feature type="compositionally biased region" description="Polar residues" evidence="1">
    <location>
        <begin position="43"/>
        <end position="68"/>
    </location>
</feature>